<dbReference type="RefSeq" id="WP_156287159.1">
    <property type="nucleotide sequence ID" value="NZ_CP046509.1"/>
</dbReference>
<feature type="region of interest" description="Disordered" evidence="1">
    <location>
        <begin position="221"/>
        <end position="288"/>
    </location>
</feature>
<dbReference type="EMBL" id="CP046509">
    <property type="protein sequence ID" value="QGU87047.1"/>
    <property type="molecule type" value="Genomic_DNA"/>
</dbReference>
<evidence type="ECO:0008006" key="4">
    <source>
        <dbReference type="Google" id="ProtNLM"/>
    </source>
</evidence>
<evidence type="ECO:0000256" key="1">
    <source>
        <dbReference type="SAM" id="MobiDB-lite"/>
    </source>
</evidence>
<evidence type="ECO:0000313" key="2">
    <source>
        <dbReference type="EMBL" id="QGU87047.1"/>
    </source>
</evidence>
<proteinExistence type="predicted"/>
<dbReference type="AlphaFoldDB" id="A0A6I6EBA8"/>
<dbReference type="KEGG" id="erwi:GN242_07375"/>
<organism evidence="2 3">
    <name type="scientific">Erwinia sorbitola</name>
    <dbReference type="NCBI Taxonomy" id="2681984"/>
    <lineage>
        <taxon>Bacteria</taxon>
        <taxon>Pseudomonadati</taxon>
        <taxon>Pseudomonadota</taxon>
        <taxon>Gammaproteobacteria</taxon>
        <taxon>Enterobacterales</taxon>
        <taxon>Erwiniaceae</taxon>
        <taxon>Erwinia</taxon>
    </lineage>
</organism>
<dbReference type="Proteomes" id="UP000424752">
    <property type="component" value="Chromosome"/>
</dbReference>
<gene>
    <name evidence="2" type="ORF">GN242_07375</name>
</gene>
<accession>A0A6I6EBA8</accession>
<protein>
    <recommendedName>
        <fullName evidence="4">Cell envelope biogenesis protein TolA</fullName>
    </recommendedName>
</protein>
<reference evidence="2 3" key="1">
    <citation type="submission" date="2019-12" db="EMBL/GenBank/DDBJ databases">
        <title>Erwinia sp. nov., isolated from droppings of birds in the Qinghai-Tiebt plateau of China.</title>
        <authorList>
            <person name="Ge Y."/>
        </authorList>
    </citation>
    <scope>NUCLEOTIDE SEQUENCE [LARGE SCALE GENOMIC DNA]</scope>
    <source>
        <strain evidence="2 3">J780</strain>
    </source>
</reference>
<sequence length="345" mass="39334">MTDTTEIAVLEIKPEQAPSLYVANGLERYLELIRQQVNEVPDLTTAKGRARVASLAAQVSRSKTLIEKPGRDYLRHLKESVKPAEAELRRFVTECDTLRDEVRLPLTEWEAEQNRIKAEQQMLEWHTEALADNEAFDKAARESFESDHEIALLLNDKFDRDAAGAKAEAERQRIAHEEEIKRQAIEQAWKEAKAKAQRDREAAAQREAQLIAQAEKEKAERIAAQERAEREAREAQERTERLAKEAREQAEREKQQAIELAQRKAQEEADRIKRETEQKEAARLAEEKRVADEAAKRAANEAHRKAVGTDVVKGLMEHAGLNREQAIATLKALMNNSIPHTSITY</sequence>
<name>A0A6I6EBA8_9GAMM</name>
<evidence type="ECO:0000313" key="3">
    <source>
        <dbReference type="Proteomes" id="UP000424752"/>
    </source>
</evidence>